<dbReference type="InterPro" id="IPR051396">
    <property type="entry name" value="Bact_Antivir_Def_Nuclease"/>
</dbReference>
<sequence>MNKWTLEVQNFGKIRNASIEVSPFMIFVGDNNSGKSYIMELLWGLITETDDIIRNIVHLEGYNDFIERNINIISSTHETKFKITPELQNELIYYFNESLKLQKESFIKKIFNHSITLDNIKIKRKEFLELEVKVERHQRIFPIDDSEGAQEVQVIEGLRVTLILDDKKVSSYIVRDDRSILLRTVFRRVLYMLIRKDFYNFYSYPLTFKSRFSYLQPIYFPASRTGFMHTYRAILGNQRNNAEDIEEIDIEINEEYKNQIAGTNLTLPTIMFLEKLQKLNLDADNQKKYKEELDFLTGNILEGKLSKDSFEHFEFVPSNSDVGIPLHVTSSLVAELAPIVMFLSSSYDPDLWIIEELESHLHPKIQMEVARFLFHLLNRNKNVWITTHSDSLMQKINNLLTLSQHPNKNKIIETLNFKSKDILDDVSVVNAYQFSSNNSITEVEKLELDLYGYEMPTFNNALEKLIIETDKIQNIGEDLDGNNRN</sequence>
<accession>A0ABW4MRT0</accession>
<dbReference type="RefSeq" id="WP_388040449.1">
    <property type="nucleotide sequence ID" value="NZ_JBHUEK010000026.1"/>
</dbReference>
<dbReference type="Gene3D" id="3.40.50.300">
    <property type="entry name" value="P-loop containing nucleotide triphosphate hydrolases"/>
    <property type="match status" value="1"/>
</dbReference>
<evidence type="ECO:0000313" key="2">
    <source>
        <dbReference type="EMBL" id="MFD1780691.1"/>
    </source>
</evidence>
<protein>
    <submittedName>
        <fullName evidence="2">AAA family ATPase</fullName>
    </submittedName>
</protein>
<evidence type="ECO:0000259" key="1">
    <source>
        <dbReference type="Pfam" id="PF13175"/>
    </source>
</evidence>
<dbReference type="EMBL" id="JBHUEK010000026">
    <property type="protein sequence ID" value="MFD1780691.1"/>
    <property type="molecule type" value="Genomic_DNA"/>
</dbReference>
<dbReference type="PANTHER" id="PTHR43581">
    <property type="entry name" value="ATP/GTP PHOSPHATASE"/>
    <property type="match status" value="1"/>
</dbReference>
<name>A0ABW4MRT0_9BACI</name>
<dbReference type="InterPro" id="IPR041685">
    <property type="entry name" value="AAA_GajA/Old/RecF-like"/>
</dbReference>
<dbReference type="PANTHER" id="PTHR43581:SF4">
    <property type="entry name" value="ATP_GTP PHOSPHATASE"/>
    <property type="match status" value="1"/>
</dbReference>
<evidence type="ECO:0000313" key="3">
    <source>
        <dbReference type="Proteomes" id="UP001597227"/>
    </source>
</evidence>
<keyword evidence="3" id="KW-1185">Reference proteome</keyword>
<organism evidence="2 3">
    <name type="scientific">Fredinandcohnia salidurans</name>
    <dbReference type="NCBI Taxonomy" id="2595041"/>
    <lineage>
        <taxon>Bacteria</taxon>
        <taxon>Bacillati</taxon>
        <taxon>Bacillota</taxon>
        <taxon>Bacilli</taxon>
        <taxon>Bacillales</taxon>
        <taxon>Bacillaceae</taxon>
        <taxon>Fredinandcohnia</taxon>
    </lineage>
</organism>
<reference evidence="3" key="1">
    <citation type="journal article" date="2019" name="Int. J. Syst. Evol. Microbiol.">
        <title>The Global Catalogue of Microorganisms (GCM) 10K type strain sequencing project: providing services to taxonomists for standard genome sequencing and annotation.</title>
        <authorList>
            <consortium name="The Broad Institute Genomics Platform"/>
            <consortium name="The Broad Institute Genome Sequencing Center for Infectious Disease"/>
            <person name="Wu L."/>
            <person name="Ma J."/>
        </authorList>
    </citation>
    <scope>NUCLEOTIDE SEQUENCE [LARGE SCALE GENOMIC DNA]</scope>
    <source>
        <strain evidence="3">CCUG 15531</strain>
    </source>
</reference>
<feature type="domain" description="Endonuclease GajA/Old nuclease/RecF-like AAA" evidence="1">
    <location>
        <begin position="6"/>
        <end position="113"/>
    </location>
</feature>
<gene>
    <name evidence="2" type="ORF">ACFSFW_18660</name>
</gene>
<dbReference type="InterPro" id="IPR027417">
    <property type="entry name" value="P-loop_NTPase"/>
</dbReference>
<feature type="domain" description="Endonuclease GajA/Old nuclease/RecF-like AAA" evidence="1">
    <location>
        <begin position="242"/>
        <end position="392"/>
    </location>
</feature>
<comment type="caution">
    <text evidence="2">The sequence shown here is derived from an EMBL/GenBank/DDBJ whole genome shotgun (WGS) entry which is preliminary data.</text>
</comment>
<dbReference type="SUPFAM" id="SSF52540">
    <property type="entry name" value="P-loop containing nucleoside triphosphate hydrolases"/>
    <property type="match status" value="1"/>
</dbReference>
<dbReference type="Pfam" id="PF13175">
    <property type="entry name" value="AAA_15"/>
    <property type="match status" value="2"/>
</dbReference>
<dbReference type="Proteomes" id="UP001597227">
    <property type="component" value="Unassembled WGS sequence"/>
</dbReference>
<proteinExistence type="predicted"/>